<dbReference type="AlphaFoldDB" id="A0A9N8DU35"/>
<sequence>MIANIATTGRKLFFPNSHLWLRARKELLQAARLSWLVDVGLTQRKLDDIGDVSSVNTLVPQERVNRDCFVQAGQNIMEIQWDGLTISGADELYHTVYETYEESTLIQSPLSGMVLKVNTLDPDREELDEDTILLQMRVDTDSLNLATKNLVQEGEYNDFVRTLPRGRFQDS</sequence>
<organism evidence="1 2">
    <name type="scientific">Seminavis robusta</name>
    <dbReference type="NCBI Taxonomy" id="568900"/>
    <lineage>
        <taxon>Eukaryota</taxon>
        <taxon>Sar</taxon>
        <taxon>Stramenopiles</taxon>
        <taxon>Ochrophyta</taxon>
        <taxon>Bacillariophyta</taxon>
        <taxon>Bacillariophyceae</taxon>
        <taxon>Bacillariophycidae</taxon>
        <taxon>Naviculales</taxon>
        <taxon>Naviculaceae</taxon>
        <taxon>Seminavis</taxon>
    </lineage>
</organism>
<name>A0A9N8DU35_9STRA</name>
<comment type="caution">
    <text evidence="1">The sequence shown here is derived from an EMBL/GenBank/DDBJ whole genome shotgun (WGS) entry which is preliminary data.</text>
</comment>
<accession>A0A9N8DU35</accession>
<dbReference type="Proteomes" id="UP001153069">
    <property type="component" value="Unassembled WGS sequence"/>
</dbReference>
<reference evidence="1" key="1">
    <citation type="submission" date="2020-06" db="EMBL/GenBank/DDBJ databases">
        <authorList>
            <consortium name="Plant Systems Biology data submission"/>
        </authorList>
    </citation>
    <scope>NUCLEOTIDE SEQUENCE</scope>
    <source>
        <strain evidence="1">D6</strain>
    </source>
</reference>
<dbReference type="Gene3D" id="2.40.50.100">
    <property type="match status" value="1"/>
</dbReference>
<dbReference type="OrthoDB" id="47273at2759"/>
<gene>
    <name evidence="1" type="ORF">SEMRO_292_G109540.1</name>
</gene>
<proteinExistence type="predicted"/>
<evidence type="ECO:0000313" key="1">
    <source>
        <dbReference type="EMBL" id="CAB9507074.1"/>
    </source>
</evidence>
<dbReference type="EMBL" id="CAICTM010000291">
    <property type="protein sequence ID" value="CAB9507074.1"/>
    <property type="molecule type" value="Genomic_DNA"/>
</dbReference>
<evidence type="ECO:0000313" key="2">
    <source>
        <dbReference type="Proteomes" id="UP001153069"/>
    </source>
</evidence>
<keyword evidence="2" id="KW-1185">Reference proteome</keyword>
<protein>
    <submittedName>
        <fullName evidence="1">Uncharacterized protein</fullName>
    </submittedName>
</protein>